<dbReference type="EMBL" id="JACSPX010000001">
    <property type="protein sequence ID" value="MBD8012304.1"/>
    <property type="molecule type" value="Genomic_DNA"/>
</dbReference>
<protein>
    <recommendedName>
        <fullName evidence="1">non-specific serine/threonine protein kinase</fullName>
        <ecNumber evidence="1">2.7.11.1</ecNumber>
    </recommendedName>
</protein>
<feature type="compositionally biased region" description="Low complexity" evidence="8">
    <location>
        <begin position="353"/>
        <end position="371"/>
    </location>
</feature>
<evidence type="ECO:0000256" key="8">
    <source>
        <dbReference type="SAM" id="MobiDB-lite"/>
    </source>
</evidence>
<reference evidence="11 12" key="1">
    <citation type="submission" date="2020-08" db="EMBL/GenBank/DDBJ databases">
        <title>A Genomic Blueprint of the Chicken Gut Microbiome.</title>
        <authorList>
            <person name="Gilroy R."/>
            <person name="Ravi A."/>
            <person name="Getino M."/>
            <person name="Pursley I."/>
            <person name="Horton D.L."/>
            <person name="Alikhan N.-F."/>
            <person name="Baker D."/>
            <person name="Gharbi K."/>
            <person name="Hall N."/>
            <person name="Watson M."/>
            <person name="Adriaenssens E.M."/>
            <person name="Foster-Nyarko E."/>
            <person name="Jarju S."/>
            <person name="Secka A."/>
            <person name="Antonio M."/>
            <person name="Oren A."/>
            <person name="Chaudhuri R."/>
            <person name="La Ragione R.M."/>
            <person name="Hildebrand F."/>
            <person name="Pallen M.J."/>
        </authorList>
    </citation>
    <scope>NUCLEOTIDE SEQUENCE [LARGE SCALE GENOMIC DNA]</scope>
    <source>
        <strain evidence="11 12">Re1</strain>
    </source>
</reference>
<dbReference type="PROSITE" id="PS00108">
    <property type="entry name" value="PROTEIN_KINASE_ST"/>
    <property type="match status" value="1"/>
</dbReference>
<feature type="transmembrane region" description="Helical" evidence="9">
    <location>
        <begin position="329"/>
        <end position="349"/>
    </location>
</feature>
<feature type="region of interest" description="Disordered" evidence="8">
    <location>
        <begin position="353"/>
        <end position="459"/>
    </location>
</feature>
<gene>
    <name evidence="11" type="ORF">H9633_08315</name>
</gene>
<feature type="compositionally biased region" description="Polar residues" evidence="8">
    <location>
        <begin position="393"/>
        <end position="411"/>
    </location>
</feature>
<keyword evidence="2" id="KW-0723">Serine/threonine-protein kinase</keyword>
<evidence type="ECO:0000259" key="10">
    <source>
        <dbReference type="PROSITE" id="PS50011"/>
    </source>
</evidence>
<evidence type="ECO:0000256" key="1">
    <source>
        <dbReference type="ARBA" id="ARBA00012513"/>
    </source>
</evidence>
<dbReference type="GO" id="GO:0016301">
    <property type="term" value="F:kinase activity"/>
    <property type="evidence" value="ECO:0007669"/>
    <property type="project" value="UniProtKB-KW"/>
</dbReference>
<keyword evidence="4 7" id="KW-0547">Nucleotide-binding</keyword>
<feature type="binding site" evidence="7">
    <location>
        <position position="46"/>
    </location>
    <ligand>
        <name>ATP</name>
        <dbReference type="ChEBI" id="CHEBI:30616"/>
    </ligand>
</feature>
<evidence type="ECO:0000256" key="5">
    <source>
        <dbReference type="ARBA" id="ARBA00022777"/>
    </source>
</evidence>
<evidence type="ECO:0000256" key="6">
    <source>
        <dbReference type="ARBA" id="ARBA00022840"/>
    </source>
</evidence>
<dbReference type="Gene3D" id="1.10.510.10">
    <property type="entry name" value="Transferase(Phosphotransferase) domain 1"/>
    <property type="match status" value="1"/>
</dbReference>
<proteinExistence type="predicted"/>
<dbReference type="SMART" id="SM00220">
    <property type="entry name" value="S_TKc"/>
    <property type="match status" value="1"/>
</dbReference>
<evidence type="ECO:0000256" key="2">
    <source>
        <dbReference type="ARBA" id="ARBA00022527"/>
    </source>
</evidence>
<feature type="domain" description="Protein kinase" evidence="10">
    <location>
        <begin position="17"/>
        <end position="274"/>
    </location>
</feature>
<keyword evidence="9" id="KW-1133">Transmembrane helix</keyword>
<dbReference type="SUPFAM" id="SSF56112">
    <property type="entry name" value="Protein kinase-like (PK-like)"/>
    <property type="match status" value="1"/>
</dbReference>
<dbReference type="Proteomes" id="UP000611521">
    <property type="component" value="Unassembled WGS sequence"/>
</dbReference>
<dbReference type="Pfam" id="PF00069">
    <property type="entry name" value="Pkinase"/>
    <property type="match status" value="1"/>
</dbReference>
<evidence type="ECO:0000313" key="12">
    <source>
        <dbReference type="Proteomes" id="UP000611521"/>
    </source>
</evidence>
<sequence length="459" mass="47974">MDTIDDEATAPLLDGRYRLDGCVGRGATSMVYRAHDSLLRRTVAIKLLRADDETPLESERVHSETALLASLSHPSLVALYDASLDLPHPRYLVMEFVDGPTLATHLTRGTLTRGEAAAIGRDLADALRVVHARGIVHRDVKPSNVLLARAEGDAGWNAKLTDFGIAFHPDEARRTSPGIAIGTAAYMAPEQVRADPITPAADIYSLGLVLLESLTGEPAFPRTRDVQTALARLVSEPGIPDGLGAEWVHLLRRMTHSEPDQRPTAAEVVHEVSIMSADARDDTTGVPDDITGRTAALPAVSIATPAAPKIASATTPDVQKRGPMRRRTMGAFAAVAAAAAVLAGGWMAWPAGTSPTPTVTPAEVAETPTTPDADQPVTTPIAETPVEPVEPAQPSQPDQSEVQADVQTAGTSPAEKASGNPNAGPGNNSGSPPETNSGKAAGKSDSPQGKGNGNGRKDK</sequence>
<evidence type="ECO:0000256" key="9">
    <source>
        <dbReference type="SAM" id="Phobius"/>
    </source>
</evidence>
<dbReference type="EC" id="2.7.11.1" evidence="1"/>
<keyword evidence="12" id="KW-1185">Reference proteome</keyword>
<feature type="compositionally biased region" description="Gly residues" evidence="8">
    <location>
        <begin position="450"/>
        <end position="459"/>
    </location>
</feature>
<accession>A0ABR8W5L0</accession>
<comment type="caution">
    <text evidence="11">The sequence shown here is derived from an EMBL/GenBank/DDBJ whole genome shotgun (WGS) entry which is preliminary data.</text>
</comment>
<dbReference type="PROSITE" id="PS00107">
    <property type="entry name" value="PROTEIN_KINASE_ATP"/>
    <property type="match status" value="1"/>
</dbReference>
<keyword evidence="6 7" id="KW-0067">ATP-binding</keyword>
<dbReference type="CDD" id="cd14014">
    <property type="entry name" value="STKc_PknB_like"/>
    <property type="match status" value="1"/>
</dbReference>
<dbReference type="InterPro" id="IPR000719">
    <property type="entry name" value="Prot_kinase_dom"/>
</dbReference>
<dbReference type="InterPro" id="IPR008271">
    <property type="entry name" value="Ser/Thr_kinase_AS"/>
</dbReference>
<feature type="compositionally biased region" description="Low complexity" evidence="8">
    <location>
        <begin position="418"/>
        <end position="438"/>
    </location>
</feature>
<dbReference type="RefSeq" id="WP_191712769.1">
    <property type="nucleotide sequence ID" value="NZ_JACSPX010000001.1"/>
</dbReference>
<dbReference type="InterPro" id="IPR011009">
    <property type="entry name" value="Kinase-like_dom_sf"/>
</dbReference>
<dbReference type="PANTHER" id="PTHR43289">
    <property type="entry name" value="MITOGEN-ACTIVATED PROTEIN KINASE KINASE KINASE 20-RELATED"/>
    <property type="match status" value="1"/>
</dbReference>
<dbReference type="InterPro" id="IPR017441">
    <property type="entry name" value="Protein_kinase_ATP_BS"/>
</dbReference>
<organism evidence="11 12">
    <name type="scientific">Microbacterium commune</name>
    <dbReference type="NCBI Taxonomy" id="2762219"/>
    <lineage>
        <taxon>Bacteria</taxon>
        <taxon>Bacillati</taxon>
        <taxon>Actinomycetota</taxon>
        <taxon>Actinomycetes</taxon>
        <taxon>Micrococcales</taxon>
        <taxon>Microbacteriaceae</taxon>
        <taxon>Microbacterium</taxon>
    </lineage>
</organism>
<name>A0ABR8W5L0_9MICO</name>
<evidence type="ECO:0000256" key="4">
    <source>
        <dbReference type="ARBA" id="ARBA00022741"/>
    </source>
</evidence>
<keyword evidence="9" id="KW-0472">Membrane</keyword>
<evidence type="ECO:0000256" key="3">
    <source>
        <dbReference type="ARBA" id="ARBA00022679"/>
    </source>
</evidence>
<evidence type="ECO:0000313" key="11">
    <source>
        <dbReference type="EMBL" id="MBD8012304.1"/>
    </source>
</evidence>
<keyword evidence="5 11" id="KW-0418">Kinase</keyword>
<dbReference type="Gene3D" id="3.30.200.20">
    <property type="entry name" value="Phosphorylase Kinase, domain 1"/>
    <property type="match status" value="1"/>
</dbReference>
<dbReference type="PROSITE" id="PS50011">
    <property type="entry name" value="PROTEIN_KINASE_DOM"/>
    <property type="match status" value="1"/>
</dbReference>
<evidence type="ECO:0000256" key="7">
    <source>
        <dbReference type="PROSITE-ProRule" id="PRU10141"/>
    </source>
</evidence>
<keyword evidence="3" id="KW-0808">Transferase</keyword>
<keyword evidence="9" id="KW-0812">Transmembrane</keyword>
<dbReference type="PANTHER" id="PTHR43289:SF6">
    <property type="entry name" value="SERINE_THREONINE-PROTEIN KINASE NEKL-3"/>
    <property type="match status" value="1"/>
</dbReference>